<name>S7MC34_MYOBR</name>
<evidence type="ECO:0000313" key="3">
    <source>
        <dbReference type="Proteomes" id="UP000052978"/>
    </source>
</evidence>
<proteinExistence type="predicted"/>
<organism evidence="2 3">
    <name type="scientific">Myotis brandtii</name>
    <name type="common">Brandt's bat</name>
    <dbReference type="NCBI Taxonomy" id="109478"/>
    <lineage>
        <taxon>Eukaryota</taxon>
        <taxon>Metazoa</taxon>
        <taxon>Chordata</taxon>
        <taxon>Craniata</taxon>
        <taxon>Vertebrata</taxon>
        <taxon>Euteleostomi</taxon>
        <taxon>Mammalia</taxon>
        <taxon>Eutheria</taxon>
        <taxon>Laurasiatheria</taxon>
        <taxon>Chiroptera</taxon>
        <taxon>Yangochiroptera</taxon>
        <taxon>Vespertilionidae</taxon>
        <taxon>Myotis</taxon>
    </lineage>
</organism>
<keyword evidence="3" id="KW-1185">Reference proteome</keyword>
<feature type="region of interest" description="Disordered" evidence="1">
    <location>
        <begin position="67"/>
        <end position="99"/>
    </location>
</feature>
<reference evidence="2 3" key="1">
    <citation type="journal article" date="2013" name="Nat. Commun.">
        <title>Genome analysis reveals insights into physiology and longevity of the Brandt's bat Myotis brandtii.</title>
        <authorList>
            <person name="Seim I."/>
            <person name="Fang X."/>
            <person name="Xiong Z."/>
            <person name="Lobanov A.V."/>
            <person name="Huang Z."/>
            <person name="Ma S."/>
            <person name="Feng Y."/>
            <person name="Turanov A.A."/>
            <person name="Zhu Y."/>
            <person name="Lenz T.L."/>
            <person name="Gerashchenko M.V."/>
            <person name="Fan D."/>
            <person name="Hee Yim S."/>
            <person name="Yao X."/>
            <person name="Jordan D."/>
            <person name="Xiong Y."/>
            <person name="Ma Y."/>
            <person name="Lyapunov A.N."/>
            <person name="Chen G."/>
            <person name="Kulakova O.I."/>
            <person name="Sun Y."/>
            <person name="Lee S.G."/>
            <person name="Bronson R.T."/>
            <person name="Moskalev A.A."/>
            <person name="Sunyaev S.R."/>
            <person name="Zhang G."/>
            <person name="Krogh A."/>
            <person name="Wang J."/>
            <person name="Gladyshev V.N."/>
        </authorList>
    </citation>
    <scope>NUCLEOTIDE SEQUENCE [LARGE SCALE GENOMIC DNA]</scope>
</reference>
<feature type="compositionally biased region" description="Low complexity" evidence="1">
    <location>
        <begin position="1"/>
        <end position="15"/>
    </location>
</feature>
<sequence>MTCLPPLRSPRAPSPTVVPGEKPFPRAPPFPRPLSCQPLASLPPPRTLPPSHKSTFVVEVKSDKLPEEMGLLQGSRADQRAPGDQVGAAAAGGPRPRTNSVLVLLPETGAGRSRLLTLLTGGRARPVAEGPEQDPPARPAAPPGSSAAALVPPPCWCSPPARHRLHTLLSFPFAGGEIHRSEALARRWTPSCPRALLARGPSTQDTQDGHHSLPPAPPPPFCRASGLAGTRAQGPGGPSSGPHYPRVEWRSPQAASVQERGEFCRNISAQLWTKAPPSTHSMESGACLSQGTSCPSCLPSSAVWLQGGAESGPGSSCPPAGVPFVTPFPGWSQELVPSLQMGAPCPSSEGAAAS</sequence>
<evidence type="ECO:0000313" key="2">
    <source>
        <dbReference type="EMBL" id="EPQ01769.1"/>
    </source>
</evidence>
<evidence type="ECO:0000256" key="1">
    <source>
        <dbReference type="SAM" id="MobiDB-lite"/>
    </source>
</evidence>
<gene>
    <name evidence="2" type="ORF">D623_10033515</name>
</gene>
<protein>
    <submittedName>
        <fullName evidence="2">Cell surface glycoprotein MUC18</fullName>
    </submittedName>
</protein>
<feature type="region of interest" description="Disordered" evidence="1">
    <location>
        <begin position="122"/>
        <end position="149"/>
    </location>
</feature>
<dbReference type="eggNOG" id="ENOG502QV1U">
    <property type="taxonomic scope" value="Eukaryota"/>
</dbReference>
<feature type="compositionally biased region" description="Pro residues" evidence="1">
    <location>
        <begin position="133"/>
        <end position="142"/>
    </location>
</feature>
<accession>S7MC34</accession>
<dbReference type="Proteomes" id="UP000052978">
    <property type="component" value="Unassembled WGS sequence"/>
</dbReference>
<dbReference type="EMBL" id="KE161106">
    <property type="protein sequence ID" value="EPQ01769.1"/>
    <property type="molecule type" value="Genomic_DNA"/>
</dbReference>
<feature type="region of interest" description="Disordered" evidence="1">
    <location>
        <begin position="195"/>
        <end position="252"/>
    </location>
</feature>
<feature type="region of interest" description="Disordered" evidence="1">
    <location>
        <begin position="1"/>
        <end position="54"/>
    </location>
</feature>
<dbReference type="AlphaFoldDB" id="S7MC34"/>